<dbReference type="STRING" id="765440.A0A0C3CJF6"/>
<gene>
    <name evidence="1" type="ORF">PILCRDRAFT_2139</name>
</gene>
<organism evidence="1 2">
    <name type="scientific">Piloderma croceum (strain F 1598)</name>
    <dbReference type="NCBI Taxonomy" id="765440"/>
    <lineage>
        <taxon>Eukaryota</taxon>
        <taxon>Fungi</taxon>
        <taxon>Dikarya</taxon>
        <taxon>Basidiomycota</taxon>
        <taxon>Agaricomycotina</taxon>
        <taxon>Agaricomycetes</taxon>
        <taxon>Agaricomycetidae</taxon>
        <taxon>Atheliales</taxon>
        <taxon>Atheliaceae</taxon>
        <taxon>Piloderma</taxon>
    </lineage>
</organism>
<dbReference type="EMBL" id="KN832974">
    <property type="protein sequence ID" value="KIM89862.1"/>
    <property type="molecule type" value="Genomic_DNA"/>
</dbReference>
<accession>A0A0C3CJF6</accession>
<name>A0A0C3CJF6_PILCF</name>
<dbReference type="HOGENOM" id="CLU_1200231_0_0_1"/>
<evidence type="ECO:0000313" key="2">
    <source>
        <dbReference type="Proteomes" id="UP000054166"/>
    </source>
</evidence>
<dbReference type="OrthoDB" id="2665273at2759"/>
<keyword evidence="2" id="KW-1185">Reference proteome</keyword>
<reference evidence="1 2" key="1">
    <citation type="submission" date="2014-04" db="EMBL/GenBank/DDBJ databases">
        <authorList>
            <consortium name="DOE Joint Genome Institute"/>
            <person name="Kuo A."/>
            <person name="Tarkka M."/>
            <person name="Buscot F."/>
            <person name="Kohler A."/>
            <person name="Nagy L.G."/>
            <person name="Floudas D."/>
            <person name="Copeland A."/>
            <person name="Barry K.W."/>
            <person name="Cichocki N."/>
            <person name="Veneault-Fourrey C."/>
            <person name="LaButti K."/>
            <person name="Lindquist E.A."/>
            <person name="Lipzen A."/>
            <person name="Lundell T."/>
            <person name="Morin E."/>
            <person name="Murat C."/>
            <person name="Sun H."/>
            <person name="Tunlid A."/>
            <person name="Henrissat B."/>
            <person name="Grigoriev I.V."/>
            <person name="Hibbett D.S."/>
            <person name="Martin F."/>
            <person name="Nordberg H.P."/>
            <person name="Cantor M.N."/>
            <person name="Hua S.X."/>
        </authorList>
    </citation>
    <scope>NUCLEOTIDE SEQUENCE [LARGE SCALE GENOMIC DNA]</scope>
    <source>
        <strain evidence="1 2">F 1598</strain>
    </source>
</reference>
<dbReference type="InParanoid" id="A0A0C3CJF6"/>
<evidence type="ECO:0000313" key="1">
    <source>
        <dbReference type="EMBL" id="KIM89862.1"/>
    </source>
</evidence>
<protein>
    <submittedName>
        <fullName evidence="1">Uncharacterized protein</fullName>
    </submittedName>
</protein>
<dbReference type="AlphaFoldDB" id="A0A0C3CJF6"/>
<reference evidence="2" key="2">
    <citation type="submission" date="2015-01" db="EMBL/GenBank/DDBJ databases">
        <title>Evolutionary Origins and Diversification of the Mycorrhizal Mutualists.</title>
        <authorList>
            <consortium name="DOE Joint Genome Institute"/>
            <consortium name="Mycorrhizal Genomics Consortium"/>
            <person name="Kohler A."/>
            <person name="Kuo A."/>
            <person name="Nagy L.G."/>
            <person name="Floudas D."/>
            <person name="Copeland A."/>
            <person name="Barry K.W."/>
            <person name="Cichocki N."/>
            <person name="Veneault-Fourrey C."/>
            <person name="LaButti K."/>
            <person name="Lindquist E.A."/>
            <person name="Lipzen A."/>
            <person name="Lundell T."/>
            <person name="Morin E."/>
            <person name="Murat C."/>
            <person name="Riley R."/>
            <person name="Ohm R."/>
            <person name="Sun H."/>
            <person name="Tunlid A."/>
            <person name="Henrissat B."/>
            <person name="Grigoriev I.V."/>
            <person name="Hibbett D.S."/>
            <person name="Martin F."/>
        </authorList>
    </citation>
    <scope>NUCLEOTIDE SEQUENCE [LARGE SCALE GENOMIC DNA]</scope>
    <source>
        <strain evidence="2">F 1598</strain>
    </source>
</reference>
<dbReference type="Proteomes" id="UP000054166">
    <property type="component" value="Unassembled WGS sequence"/>
</dbReference>
<sequence>MTSYFLSNPTATSAILANHINQEVIYKTKTESSSETALAAQHKHPKSTKICSNCKHSRHLADTCFQKGGMMEGKKDEVLTAKMKSRAEKGNTSTVANTNVVKRDQAGQAYILDAETGEAILLAESPAPVSITSTDSALSAHTDNPFFGYQTWTNLNFCDVDNDDYNALVALLDIETPETSVNWCKNGKEEIEPEALTAEPFNSPSCTQVSPNLGPFILDSGATIHISPDRNDFIEL</sequence>
<proteinExistence type="predicted"/>